<feature type="compositionally biased region" description="Polar residues" evidence="1">
    <location>
        <begin position="142"/>
        <end position="156"/>
    </location>
</feature>
<feature type="compositionally biased region" description="Low complexity" evidence="1">
    <location>
        <begin position="100"/>
        <end position="110"/>
    </location>
</feature>
<keyword evidence="2" id="KW-0812">Transmembrane</keyword>
<dbReference type="EMBL" id="MUJZ01026092">
    <property type="protein sequence ID" value="OTF78821.1"/>
    <property type="molecule type" value="Genomic_DNA"/>
</dbReference>
<feature type="transmembrane region" description="Helical" evidence="2">
    <location>
        <begin position="299"/>
        <end position="317"/>
    </location>
</feature>
<evidence type="ECO:0000256" key="2">
    <source>
        <dbReference type="SAM" id="Phobius"/>
    </source>
</evidence>
<dbReference type="OrthoDB" id="6516706at2759"/>
<evidence type="ECO:0000313" key="3">
    <source>
        <dbReference type="EMBL" id="OTF78821.1"/>
    </source>
</evidence>
<protein>
    <submittedName>
        <fullName evidence="3">Uncharacterized protein</fullName>
    </submittedName>
</protein>
<evidence type="ECO:0000313" key="4">
    <source>
        <dbReference type="Proteomes" id="UP000194236"/>
    </source>
</evidence>
<feature type="region of interest" description="Disordered" evidence="1">
    <location>
        <begin position="38"/>
        <end position="167"/>
    </location>
</feature>
<keyword evidence="2" id="KW-0472">Membrane</keyword>
<dbReference type="AlphaFoldDB" id="A0A1Y3BD24"/>
<reference evidence="3 4" key="1">
    <citation type="submission" date="2017-03" db="EMBL/GenBank/DDBJ databases">
        <title>Genome Survey of Euroglyphus maynei.</title>
        <authorList>
            <person name="Arlian L.G."/>
            <person name="Morgan M.S."/>
            <person name="Rider S.D."/>
        </authorList>
    </citation>
    <scope>NUCLEOTIDE SEQUENCE [LARGE SCALE GENOMIC DNA]</scope>
    <source>
        <strain evidence="3">Arlian Lab</strain>
        <tissue evidence="3">Whole body</tissue>
    </source>
</reference>
<accession>A0A1Y3BD24</accession>
<dbReference type="Proteomes" id="UP000194236">
    <property type="component" value="Unassembled WGS sequence"/>
</dbReference>
<keyword evidence="4" id="KW-1185">Reference proteome</keyword>
<gene>
    <name evidence="3" type="ORF">BLA29_006274</name>
</gene>
<name>A0A1Y3BD24_EURMA</name>
<proteinExistence type="predicted"/>
<sequence length="321" mass="35106">MIVETWQQIQFEHPDSASQYEQVKFNYHQGDEHHIVKRKLKMKSIMGGKSRSRPKPKPQSNPYPKQPSHNPAYSSGSSNPYPKQPSHNPNYPAGPPPAYPGSSHSGHSAGAPPPYPGSSHSGYPAGPPPPYPGSSSGHGYPQQSNYPRYPQQSAQNPYPGYQNKPFGGGNMYGQSSYGNNYGGFGGGGYRKGKGLNIGRGIGSAGFGALAGTALGAYGGYKLGRMVGNLGRMGHYGYYNDQGRYMRCDPPRNIKIDPETNVSYIPLDEAYDRRCSYFDRPPPSYIEPSMLVSAANTINIIPVAIILFVTLFVHFFTVHRRI</sequence>
<keyword evidence="2" id="KW-1133">Transmembrane helix</keyword>
<evidence type="ECO:0000256" key="1">
    <source>
        <dbReference type="SAM" id="MobiDB-lite"/>
    </source>
</evidence>
<comment type="caution">
    <text evidence="3">The sequence shown here is derived from an EMBL/GenBank/DDBJ whole genome shotgun (WGS) entry which is preliminary data.</text>
</comment>
<feature type="compositionally biased region" description="Polar residues" evidence="1">
    <location>
        <begin position="66"/>
        <end position="81"/>
    </location>
</feature>
<organism evidence="3 4">
    <name type="scientific">Euroglyphus maynei</name>
    <name type="common">Mayne's house dust mite</name>
    <dbReference type="NCBI Taxonomy" id="6958"/>
    <lineage>
        <taxon>Eukaryota</taxon>
        <taxon>Metazoa</taxon>
        <taxon>Ecdysozoa</taxon>
        <taxon>Arthropoda</taxon>
        <taxon>Chelicerata</taxon>
        <taxon>Arachnida</taxon>
        <taxon>Acari</taxon>
        <taxon>Acariformes</taxon>
        <taxon>Sarcoptiformes</taxon>
        <taxon>Astigmata</taxon>
        <taxon>Psoroptidia</taxon>
        <taxon>Analgoidea</taxon>
        <taxon>Pyroglyphidae</taxon>
        <taxon>Pyroglyphinae</taxon>
        <taxon>Euroglyphus</taxon>
    </lineage>
</organism>